<evidence type="ECO:0000259" key="4">
    <source>
        <dbReference type="PROSITE" id="PS50949"/>
    </source>
</evidence>
<dbReference type="InterPro" id="IPR011663">
    <property type="entry name" value="UTRA"/>
</dbReference>
<keyword evidence="2" id="KW-0238">DNA-binding</keyword>
<dbReference type="InterPro" id="IPR000524">
    <property type="entry name" value="Tscrpt_reg_HTH_GntR"/>
</dbReference>
<dbReference type="InterPro" id="IPR028978">
    <property type="entry name" value="Chorismate_lyase_/UTRA_dom_sf"/>
</dbReference>
<keyword evidence="3" id="KW-0804">Transcription</keyword>
<dbReference type="PANTHER" id="PTHR44846">
    <property type="entry name" value="MANNOSYL-D-GLYCERATE TRANSPORT/METABOLISM SYSTEM REPRESSOR MNGR-RELATED"/>
    <property type="match status" value="1"/>
</dbReference>
<dbReference type="InterPro" id="IPR036388">
    <property type="entry name" value="WH-like_DNA-bd_sf"/>
</dbReference>
<keyword evidence="6" id="KW-1185">Reference proteome</keyword>
<dbReference type="AlphaFoldDB" id="A0A7R7DQJ6"/>
<evidence type="ECO:0000256" key="3">
    <source>
        <dbReference type="ARBA" id="ARBA00023163"/>
    </source>
</evidence>
<dbReference type="PROSITE" id="PS50949">
    <property type="entry name" value="HTH_GNTR"/>
    <property type="match status" value="1"/>
</dbReference>
<dbReference type="GO" id="GO:0045892">
    <property type="term" value="P:negative regulation of DNA-templated transcription"/>
    <property type="evidence" value="ECO:0007669"/>
    <property type="project" value="TreeGrafter"/>
</dbReference>
<dbReference type="Pfam" id="PF07702">
    <property type="entry name" value="UTRA"/>
    <property type="match status" value="1"/>
</dbReference>
<dbReference type="PANTHER" id="PTHR44846:SF17">
    <property type="entry name" value="GNTR-FAMILY TRANSCRIPTIONAL REGULATOR"/>
    <property type="match status" value="1"/>
</dbReference>
<reference evidence="5 6" key="1">
    <citation type="submission" date="2020-08" db="EMBL/GenBank/DDBJ databases">
        <title>Whole genome shotgun sequence of Actinocatenispora thailandica NBRC 105041.</title>
        <authorList>
            <person name="Komaki H."/>
            <person name="Tamura T."/>
        </authorList>
    </citation>
    <scope>NUCLEOTIDE SEQUENCE [LARGE SCALE GENOMIC DNA]</scope>
    <source>
        <strain evidence="5 6">NBRC 105041</strain>
    </source>
</reference>
<dbReference type="PRINTS" id="PR00035">
    <property type="entry name" value="HTHGNTR"/>
</dbReference>
<dbReference type="GO" id="GO:0003677">
    <property type="term" value="F:DNA binding"/>
    <property type="evidence" value="ECO:0007669"/>
    <property type="project" value="UniProtKB-KW"/>
</dbReference>
<dbReference type="EMBL" id="AP023355">
    <property type="protein sequence ID" value="BCJ35922.1"/>
    <property type="molecule type" value="Genomic_DNA"/>
</dbReference>
<proteinExistence type="predicted"/>
<dbReference type="InterPro" id="IPR050679">
    <property type="entry name" value="Bact_HTH_transcr_reg"/>
</dbReference>
<accession>A0A7R7DQJ6</accession>
<dbReference type="SUPFAM" id="SSF46785">
    <property type="entry name" value="Winged helix' DNA-binding domain"/>
    <property type="match status" value="1"/>
</dbReference>
<evidence type="ECO:0000256" key="1">
    <source>
        <dbReference type="ARBA" id="ARBA00023015"/>
    </source>
</evidence>
<dbReference type="KEGG" id="atl:Athai_34250"/>
<feature type="domain" description="HTH gntR-type" evidence="4">
    <location>
        <begin position="16"/>
        <end position="84"/>
    </location>
</feature>
<evidence type="ECO:0000313" key="5">
    <source>
        <dbReference type="EMBL" id="BCJ35922.1"/>
    </source>
</evidence>
<organism evidence="5 6">
    <name type="scientific">Actinocatenispora thailandica</name>
    <dbReference type="NCBI Taxonomy" id="227318"/>
    <lineage>
        <taxon>Bacteria</taxon>
        <taxon>Bacillati</taxon>
        <taxon>Actinomycetota</taxon>
        <taxon>Actinomycetes</taxon>
        <taxon>Micromonosporales</taxon>
        <taxon>Micromonosporaceae</taxon>
        <taxon>Actinocatenispora</taxon>
    </lineage>
</organism>
<keyword evidence="1" id="KW-0805">Transcription regulation</keyword>
<dbReference type="SUPFAM" id="SSF64288">
    <property type="entry name" value="Chorismate lyase-like"/>
    <property type="match status" value="1"/>
</dbReference>
<dbReference type="Gene3D" id="1.10.10.10">
    <property type="entry name" value="Winged helix-like DNA-binding domain superfamily/Winged helix DNA-binding domain"/>
    <property type="match status" value="1"/>
</dbReference>
<dbReference type="GO" id="GO:0003700">
    <property type="term" value="F:DNA-binding transcription factor activity"/>
    <property type="evidence" value="ECO:0007669"/>
    <property type="project" value="InterPro"/>
</dbReference>
<gene>
    <name evidence="5" type="ORF">Athai_34250</name>
</gene>
<dbReference type="Proteomes" id="UP000611640">
    <property type="component" value="Chromosome"/>
</dbReference>
<name>A0A7R7DQJ6_9ACTN</name>
<protein>
    <submittedName>
        <fullName evidence="5">GntR family transcriptional regulator</fullName>
    </submittedName>
</protein>
<dbReference type="Gene3D" id="3.40.1410.10">
    <property type="entry name" value="Chorismate lyase-like"/>
    <property type="match status" value="1"/>
</dbReference>
<evidence type="ECO:0000256" key="2">
    <source>
        <dbReference type="ARBA" id="ARBA00023125"/>
    </source>
</evidence>
<dbReference type="Pfam" id="PF00392">
    <property type="entry name" value="GntR"/>
    <property type="match status" value="1"/>
</dbReference>
<sequence length="247" mass="27343">MTRVTDLITIDRSSPIPLYFQVASRLEELIESGELAPGSRLDNEIQLADELGLSRPTMRQAIAHLVDRGMLTRKRGVGTQVVHDRVRRRLELTSLYEDLASAHQQPRTELLTLERRTADEQVAAALRIEPGAEVTYLERLRFAAGEPLALMHNHLPVAVADLTRTQLVAGGLYAALRDAGIRLRVADQTIGARRASSAEARLLDEPRGAPLLAMTRVAYNAGGIPVEYGCHLYRASRYTFELTLMAP</sequence>
<dbReference type="SMART" id="SM00866">
    <property type="entry name" value="UTRA"/>
    <property type="match status" value="1"/>
</dbReference>
<dbReference type="InterPro" id="IPR036390">
    <property type="entry name" value="WH_DNA-bd_sf"/>
</dbReference>
<dbReference type="CDD" id="cd07377">
    <property type="entry name" value="WHTH_GntR"/>
    <property type="match status" value="1"/>
</dbReference>
<dbReference type="SMART" id="SM00345">
    <property type="entry name" value="HTH_GNTR"/>
    <property type="match status" value="1"/>
</dbReference>
<dbReference type="RefSeq" id="WP_239156996.1">
    <property type="nucleotide sequence ID" value="NZ_AP023355.1"/>
</dbReference>
<evidence type="ECO:0000313" key="6">
    <source>
        <dbReference type="Proteomes" id="UP000611640"/>
    </source>
</evidence>